<dbReference type="Proteomes" id="UP000722750">
    <property type="component" value="Unassembled WGS sequence"/>
</dbReference>
<accession>A0A942A011</accession>
<organism evidence="1 2">
    <name type="scientific">Candidatus Scalindua arabica</name>
    <dbReference type="NCBI Taxonomy" id="1127984"/>
    <lineage>
        <taxon>Bacteria</taxon>
        <taxon>Pseudomonadati</taxon>
        <taxon>Planctomycetota</taxon>
        <taxon>Candidatus Brocadiia</taxon>
        <taxon>Candidatus Brocadiales</taxon>
        <taxon>Candidatus Scalinduaceae</taxon>
        <taxon>Candidatus Scalindua</taxon>
    </lineage>
</organism>
<sequence>MHKESNSFRSSKIFIVVFVASLSIITTLPSLTTAQDIPEENPYKDAFFGSFDKDVKKGRKDKAVGAIPTRIVGTPFKVLYGLGVTAKRTGHAIAYGTDDQKDSGSVIAGRVILSPFIYDPVDKVRNLPIF</sequence>
<proteinExistence type="predicted"/>
<protein>
    <submittedName>
        <fullName evidence="1">Uncharacterized protein</fullName>
    </submittedName>
</protein>
<evidence type="ECO:0000313" key="2">
    <source>
        <dbReference type="Proteomes" id="UP000722750"/>
    </source>
</evidence>
<reference evidence="1" key="1">
    <citation type="journal article" date="2021" name="ISME J.">
        <title>Fine-scale metabolic discontinuity in a stratified prokaryote microbiome of a Red Sea deep halocline.</title>
        <authorList>
            <person name="Michoud G."/>
            <person name="Ngugi D.K."/>
            <person name="Barozzi A."/>
            <person name="Merlino G."/>
            <person name="Calleja M.L."/>
            <person name="Delgado-Huertas A."/>
            <person name="Moran X.A.G."/>
            <person name="Daffonchio D."/>
        </authorList>
    </citation>
    <scope>NUCLEOTIDE SEQUENCE</scope>
    <source>
        <strain evidence="1">SuakinDeep_MAG55_1</strain>
    </source>
</reference>
<gene>
    <name evidence="1" type="ORF">MAG551_01231</name>
</gene>
<comment type="caution">
    <text evidence="1">The sequence shown here is derived from an EMBL/GenBank/DDBJ whole genome shotgun (WGS) entry which is preliminary data.</text>
</comment>
<dbReference type="EMBL" id="JAANXD010000051">
    <property type="protein sequence ID" value="MBS1258178.1"/>
    <property type="molecule type" value="Genomic_DNA"/>
</dbReference>
<evidence type="ECO:0000313" key="1">
    <source>
        <dbReference type="EMBL" id="MBS1258178.1"/>
    </source>
</evidence>
<name>A0A942A011_9BACT</name>
<dbReference type="AlphaFoldDB" id="A0A942A011"/>